<dbReference type="EMBL" id="JBEVCJ010000002">
    <property type="protein sequence ID" value="MET1254011.1"/>
    <property type="molecule type" value="Genomic_DNA"/>
</dbReference>
<dbReference type="Proteomes" id="UP001548189">
    <property type="component" value="Unassembled WGS sequence"/>
</dbReference>
<dbReference type="SUPFAM" id="SSF50891">
    <property type="entry name" value="Cyclophilin-like"/>
    <property type="match status" value="1"/>
</dbReference>
<accession>A0ABV2BQ11</accession>
<dbReference type="InterPro" id="IPR029000">
    <property type="entry name" value="Cyclophilin-like_dom_sf"/>
</dbReference>
<dbReference type="GO" id="GO:0017168">
    <property type="term" value="F:5-oxoprolinase (ATP-hydrolyzing) activity"/>
    <property type="evidence" value="ECO:0007669"/>
    <property type="project" value="UniProtKB-EC"/>
</dbReference>
<dbReference type="NCBIfam" id="TIGR00370">
    <property type="entry name" value="5-oxoprolinase subunit PxpB"/>
    <property type="match status" value="1"/>
</dbReference>
<evidence type="ECO:0000313" key="1">
    <source>
        <dbReference type="EMBL" id="MET1254011.1"/>
    </source>
</evidence>
<dbReference type="Gene3D" id="2.40.100.10">
    <property type="entry name" value="Cyclophilin-like"/>
    <property type="match status" value="1"/>
</dbReference>
<organism evidence="1 2">
    <name type="scientific">Aliikangiella maris</name>
    <dbReference type="NCBI Taxonomy" id="3162458"/>
    <lineage>
        <taxon>Bacteria</taxon>
        <taxon>Pseudomonadati</taxon>
        <taxon>Pseudomonadota</taxon>
        <taxon>Gammaproteobacteria</taxon>
        <taxon>Oceanospirillales</taxon>
        <taxon>Pleioneaceae</taxon>
        <taxon>Aliikangiella</taxon>
    </lineage>
</organism>
<keyword evidence="1" id="KW-0378">Hydrolase</keyword>
<dbReference type="EC" id="3.5.2.9" evidence="1"/>
<evidence type="ECO:0000313" key="2">
    <source>
        <dbReference type="Proteomes" id="UP001548189"/>
    </source>
</evidence>
<dbReference type="Pfam" id="PF02682">
    <property type="entry name" value="CT_C_D"/>
    <property type="match status" value="1"/>
</dbReference>
<name>A0ABV2BQ11_9GAMM</name>
<dbReference type="PANTHER" id="PTHR34698">
    <property type="entry name" value="5-OXOPROLINASE SUBUNIT B"/>
    <property type="match status" value="1"/>
</dbReference>
<proteinExistence type="predicted"/>
<reference evidence="1 2" key="1">
    <citation type="submission" date="2024-06" db="EMBL/GenBank/DDBJ databases">
        <authorList>
            <person name="Li F."/>
        </authorList>
    </citation>
    <scope>NUCLEOTIDE SEQUENCE [LARGE SCALE GENOMIC DNA]</scope>
    <source>
        <strain evidence="1 2">GXAS 311</strain>
    </source>
</reference>
<gene>
    <name evidence="1" type="primary">pxpB</name>
    <name evidence="1" type="ORF">ABVT43_02615</name>
</gene>
<comment type="caution">
    <text evidence="1">The sequence shown here is derived from an EMBL/GenBank/DDBJ whole genome shotgun (WGS) entry which is preliminary data.</text>
</comment>
<protein>
    <submittedName>
        <fullName evidence="1">5-oxoprolinase subunit PxpB</fullName>
        <ecNumber evidence="1">3.5.2.9</ecNumber>
    </submittedName>
</protein>
<sequence>MNQSDELKQYEWRNNGDSAVTLCFKQAISEPLSIFINTLKTQLQKQFSVNAVNNIIPAYQSLTVCFNPLVITRDKLMQQINPMIEQLMVLPPDSPAQKSISIPVCYEALFAPDLEFVCQHTGLSPAEIIKCHTAPKYLVHMLGFSPGFLYLGGLDKALYCPRKSVPAKQVAPGSVGIGGQQTGLYPQATPGGWQIIGRTPLSLFDAQWPFPAIAHPLDTIQFTPINSETFYALSNKD</sequence>
<dbReference type="PANTHER" id="PTHR34698:SF2">
    <property type="entry name" value="5-OXOPROLINASE SUBUNIT B"/>
    <property type="match status" value="1"/>
</dbReference>
<dbReference type="InterPro" id="IPR003833">
    <property type="entry name" value="CT_C_D"/>
</dbReference>
<dbReference type="InterPro" id="IPR010016">
    <property type="entry name" value="PxpB"/>
</dbReference>
<dbReference type="SMART" id="SM00796">
    <property type="entry name" value="AHS1"/>
    <property type="match status" value="1"/>
</dbReference>
<dbReference type="SUPFAM" id="SSF160467">
    <property type="entry name" value="PH0987 N-terminal domain-like"/>
    <property type="match status" value="1"/>
</dbReference>
<keyword evidence="2" id="KW-1185">Reference proteome</keyword>
<dbReference type="Gene3D" id="3.30.1360.40">
    <property type="match status" value="1"/>
</dbReference>